<evidence type="ECO:0000313" key="3">
    <source>
        <dbReference type="EMBL" id="PVD33299.1"/>
    </source>
</evidence>
<dbReference type="EMBL" id="PZQS01000003">
    <property type="protein sequence ID" value="PVD33299.1"/>
    <property type="molecule type" value="Genomic_DNA"/>
</dbReference>
<evidence type="ECO:0008006" key="5">
    <source>
        <dbReference type="Google" id="ProtNLM"/>
    </source>
</evidence>
<accession>A0A2T7PIR1</accession>
<sequence>MSSYESVVSTVQVSRQSLYSELSPTGAEWEITSLATRLSSEETSPFTSLSVETSPYAASSPVEISPVTTFSAESSPSTTSSVETTVPTTSLIVKTITTVFSVETPPFTASSVAISPLPTSFMEISPSTTSTTEMLPFTISSAVMESSSPSHRPETEVVINTFSTESFTLSSLSESPTLVSEMQTSGLSDGEQGLSTSQVISLSSEIVHKSSDIRLDSSDWTASPSEVSVIHSTPVDSTSFHISSTQAIRSSSAEILVSPSTEMISSLSTEIIPPSSTVDSMSLQTSTNEFGPSSSTGILAPSTEVVTSSSEVVTSSAEVITSSTEVITSSTEVVTSSSEVIPAFSTETILSSSTQGAPPSSTFDSTSFQILSTQVIQSSSVEVTPSPTTEILSSSSTEVTPSLSTEVTPSLSTEVTPSPSTEVVQPSSTEFTPSPSIIASPSTEVTPSPSTEFTPSPSIIASPTTEVTPSPSTEVTPISSSALIQPSSTEAILPSSTEILPSSSVPTTPSTTTTTTSQVVTTASTTAVPGLDFLVITVIKLQSGDNITSPEFVTKMEEGLARAYQTAFERQTAGGGARRRRSALLWQMVLVSTSGRSKRAVAGNVEVAMQRVQRQTTNPSNANLTYTVSKDDKMLSGAQASETLNTLLDQEVALELNRVVVTVAEPAVQPQTTATSEDKKLWIIAAVLGPVVLVILVVLVVCLLVRHSQQRREKGQTDHNEPHLLTVKHGPGGEGDVSENQERPSSSQSNGLLKSRPRKMVYEVNPYPDVPPSEAHLQKKGRRSLKKNKASALNGALNEENHPENTKEGTLKVKKKRVKESGVAQPEGRLEMSPMEPALQSVENMELSASSTLPRYQAQTSFEEEDDAFHDNAEEERKKNKQRQRLKKKQEMEAGMAVPPSDAHTAYERAQKEIDKVLGPRDSKSPPDVIAASDRKRSKRRSKKGEVNPAYEQDENKPSGLQPKSAPQQSESLDEVKSRIYSLLDDAFSLLSNNQANLGNKVVTSADAQENVTRGTRQDSLKNADDNRRGKPSDNKVSEGVLTDVETTFGSKPGEMKHTPIYVDRTHGAYDPEGLVSLNPYRASEESGHIVLTDYKATIYNPSTSRREDHSHSSESETWATPDMYSAMRPTIRTHQQPENTTSHKRNSSGSDKGVASSRAVLHKDRQLVADSEETSDIGYPRTESYNSIPTLRASESRYPTYREDSLNTNNDYNMFASAPSHEDSLANASIPIHQPPTRNVGDKDEMDVISASLAPGASPKELVDSIRQELQTITGKLGTKDLSSQQMPETGSNGKPPVRKPRKSSYKQDHIPEIHGNLKILYKKLDSISLVQFDYIELSSPTTPSTKDYSTKQLYNDIPDSSTYDGDPFLTRCRKPNFDQCEHESRLNQSRHGDSIYLSVSVGLVRRNECSTGVDGLLNPKSY</sequence>
<feature type="compositionally biased region" description="Polar residues" evidence="1">
    <location>
        <begin position="1282"/>
        <end position="1294"/>
    </location>
</feature>
<dbReference type="Pfam" id="PF12877">
    <property type="entry name" value="KIAA1549"/>
    <property type="match status" value="1"/>
</dbReference>
<dbReference type="InterPro" id="IPR024606">
    <property type="entry name" value="KIAA1549"/>
</dbReference>
<name>A0A2T7PIR1_POMCA</name>
<feature type="compositionally biased region" description="Basic residues" evidence="1">
    <location>
        <begin position="879"/>
        <end position="888"/>
    </location>
</feature>
<feature type="compositionally biased region" description="Polar residues" evidence="1">
    <location>
        <begin position="743"/>
        <end position="752"/>
    </location>
</feature>
<evidence type="ECO:0000256" key="2">
    <source>
        <dbReference type="SAM" id="Phobius"/>
    </source>
</evidence>
<evidence type="ECO:0000313" key="4">
    <source>
        <dbReference type="Proteomes" id="UP000245119"/>
    </source>
</evidence>
<feature type="compositionally biased region" description="Polar residues" evidence="1">
    <location>
        <begin position="841"/>
        <end position="861"/>
    </location>
</feature>
<feature type="compositionally biased region" description="Basic and acidic residues" evidence="1">
    <location>
        <begin position="869"/>
        <end position="878"/>
    </location>
</feature>
<reference evidence="3 4" key="1">
    <citation type="submission" date="2018-04" db="EMBL/GenBank/DDBJ databases">
        <title>The genome of golden apple snail Pomacea canaliculata provides insight into stress tolerance and invasive adaptation.</title>
        <authorList>
            <person name="Liu C."/>
            <person name="Liu B."/>
            <person name="Ren Y."/>
            <person name="Zhang Y."/>
            <person name="Wang H."/>
            <person name="Li S."/>
            <person name="Jiang F."/>
            <person name="Yin L."/>
            <person name="Zhang G."/>
            <person name="Qian W."/>
            <person name="Fan W."/>
        </authorList>
    </citation>
    <scope>NUCLEOTIDE SEQUENCE [LARGE SCALE GENOMIC DNA]</scope>
    <source>
        <strain evidence="3">SZHN2017</strain>
        <tissue evidence="3">Muscle</tissue>
    </source>
</reference>
<feature type="region of interest" description="Disordered" evidence="1">
    <location>
        <begin position="379"/>
        <end position="477"/>
    </location>
</feature>
<feature type="region of interest" description="Disordered" evidence="1">
    <location>
        <begin position="1103"/>
        <end position="1183"/>
    </location>
</feature>
<feature type="region of interest" description="Disordered" evidence="1">
    <location>
        <begin position="710"/>
        <end position="975"/>
    </location>
</feature>
<feature type="compositionally biased region" description="Basic and acidic residues" evidence="1">
    <location>
        <begin position="905"/>
        <end position="925"/>
    </location>
</feature>
<feature type="region of interest" description="Disordered" evidence="1">
    <location>
        <begin position="1278"/>
        <end position="1308"/>
    </location>
</feature>
<keyword evidence="4" id="KW-1185">Reference proteome</keyword>
<keyword evidence="2" id="KW-0812">Transmembrane</keyword>
<feature type="compositionally biased region" description="Low complexity" evidence="1">
    <location>
        <begin position="379"/>
        <end position="408"/>
    </location>
</feature>
<gene>
    <name evidence="3" type="ORF">C0Q70_04552</name>
</gene>
<feature type="region of interest" description="Disordered" evidence="1">
    <location>
        <begin position="1009"/>
        <end position="1038"/>
    </location>
</feature>
<evidence type="ECO:0000256" key="1">
    <source>
        <dbReference type="SAM" id="MobiDB-lite"/>
    </source>
</evidence>
<feature type="compositionally biased region" description="Basic and acidic residues" evidence="1">
    <location>
        <begin position="710"/>
        <end position="722"/>
    </location>
</feature>
<proteinExistence type="predicted"/>
<dbReference type="OrthoDB" id="6161799at2759"/>
<feature type="compositionally biased region" description="Basic residues" evidence="1">
    <location>
        <begin position="778"/>
        <end position="789"/>
    </location>
</feature>
<comment type="caution">
    <text evidence="3">The sequence shown here is derived from an EMBL/GenBank/DDBJ whole genome shotgun (WGS) entry which is preliminary data.</text>
</comment>
<dbReference type="Proteomes" id="UP000245119">
    <property type="component" value="Linkage Group LG3"/>
</dbReference>
<feature type="compositionally biased region" description="Polar residues" evidence="1">
    <location>
        <begin position="409"/>
        <end position="432"/>
    </location>
</feature>
<feature type="transmembrane region" description="Helical" evidence="2">
    <location>
        <begin position="681"/>
        <end position="705"/>
    </location>
</feature>
<dbReference type="STRING" id="400727.A0A2T7PIR1"/>
<feature type="compositionally biased region" description="Low complexity" evidence="1">
    <location>
        <begin position="433"/>
        <end position="477"/>
    </location>
</feature>
<feature type="compositionally biased region" description="Basic and acidic residues" evidence="1">
    <location>
        <begin position="1016"/>
        <end position="1037"/>
    </location>
</feature>
<dbReference type="PANTHER" id="PTHR21590">
    <property type="entry name" value="SEA DOMAIN-CONTAINING PROTEIN"/>
    <property type="match status" value="1"/>
</dbReference>
<organism evidence="3 4">
    <name type="scientific">Pomacea canaliculata</name>
    <name type="common">Golden apple snail</name>
    <dbReference type="NCBI Taxonomy" id="400727"/>
    <lineage>
        <taxon>Eukaryota</taxon>
        <taxon>Metazoa</taxon>
        <taxon>Spiralia</taxon>
        <taxon>Lophotrochozoa</taxon>
        <taxon>Mollusca</taxon>
        <taxon>Gastropoda</taxon>
        <taxon>Caenogastropoda</taxon>
        <taxon>Architaenioglossa</taxon>
        <taxon>Ampullarioidea</taxon>
        <taxon>Ampullariidae</taxon>
        <taxon>Pomacea</taxon>
    </lineage>
</organism>
<keyword evidence="2" id="KW-1133">Transmembrane helix</keyword>
<dbReference type="PANTHER" id="PTHR21590:SF6">
    <property type="entry name" value="SEA DOMAIN-CONTAINING PROTEIN"/>
    <property type="match status" value="1"/>
</dbReference>
<feature type="compositionally biased region" description="Basic and acidic residues" evidence="1">
    <location>
        <begin position="1105"/>
        <end position="1115"/>
    </location>
</feature>
<protein>
    <recommendedName>
        <fullName evidence="5">SEA domain-containing protein</fullName>
    </recommendedName>
</protein>
<feature type="compositionally biased region" description="Basic and acidic residues" evidence="1">
    <location>
        <begin position="799"/>
        <end position="811"/>
    </location>
</feature>
<keyword evidence="2" id="KW-0472">Membrane</keyword>
<feature type="region of interest" description="Disordered" evidence="1">
    <location>
        <begin position="277"/>
        <end position="296"/>
    </location>
</feature>